<dbReference type="SMART" id="SM00382">
    <property type="entry name" value="AAA"/>
    <property type="match status" value="1"/>
</dbReference>
<evidence type="ECO:0000313" key="10">
    <source>
        <dbReference type="Proteomes" id="UP000768462"/>
    </source>
</evidence>
<evidence type="ECO:0000256" key="1">
    <source>
        <dbReference type="ARBA" id="ARBA00004651"/>
    </source>
</evidence>
<evidence type="ECO:0000259" key="8">
    <source>
        <dbReference type="PROSITE" id="PS50893"/>
    </source>
</evidence>
<name>A0A927WB54_9CLOT</name>
<evidence type="ECO:0000256" key="4">
    <source>
        <dbReference type="ARBA" id="ARBA00022741"/>
    </source>
</evidence>
<dbReference type="PROSITE" id="PS50893">
    <property type="entry name" value="ABC_TRANSPORTER_2"/>
    <property type="match status" value="1"/>
</dbReference>
<keyword evidence="6" id="KW-1133">Transmembrane helix</keyword>
<dbReference type="InterPro" id="IPR003593">
    <property type="entry name" value="AAA+_ATPase"/>
</dbReference>
<dbReference type="InterPro" id="IPR036640">
    <property type="entry name" value="ABC1_TM_sf"/>
</dbReference>
<organism evidence="9 10">
    <name type="scientific">Clostridium sulfidigenes</name>
    <dbReference type="NCBI Taxonomy" id="318464"/>
    <lineage>
        <taxon>Bacteria</taxon>
        <taxon>Bacillati</taxon>
        <taxon>Bacillota</taxon>
        <taxon>Clostridia</taxon>
        <taxon>Eubacteriales</taxon>
        <taxon>Clostridiaceae</taxon>
        <taxon>Clostridium</taxon>
    </lineage>
</organism>
<sequence length="319" mass="35891">IKGKVTVGILIALIQLMNNLSGPLIAGIQHINKVKSSKEVIKKVNDLVYSHDENENKQLTVLKSFNDSIKFKNVNFKYDESKLALDNINIEFEKGKKYAIVGESGSGKSTIIRLLQKYYSDFQGEIKLDDVELRNIGTENLYELTSIIHQNVFMFSGTIKDNITLYNDYTDEEVMKVIKIAGLYKLVSSLPKGIYEDVGENGNKLSGGEKQRISISRALIKNSSILLLDESTSALDNITSFEIEQAILSIKDLTAIVITHKLNEEVLSNYDKIYVLKGGRLLESGNFNTLMSNKGYFYSMYTLNNNLEDKEIDCIDKAI</sequence>
<dbReference type="GO" id="GO:0015421">
    <property type="term" value="F:ABC-type oligopeptide transporter activity"/>
    <property type="evidence" value="ECO:0007669"/>
    <property type="project" value="TreeGrafter"/>
</dbReference>
<gene>
    <name evidence="9" type="ORF">E7215_07455</name>
</gene>
<evidence type="ECO:0000256" key="3">
    <source>
        <dbReference type="ARBA" id="ARBA00022692"/>
    </source>
</evidence>
<dbReference type="GO" id="GO:0005524">
    <property type="term" value="F:ATP binding"/>
    <property type="evidence" value="ECO:0007669"/>
    <property type="project" value="UniProtKB-KW"/>
</dbReference>
<dbReference type="SUPFAM" id="SSF52540">
    <property type="entry name" value="P-loop containing nucleoside triphosphate hydrolases"/>
    <property type="match status" value="1"/>
</dbReference>
<feature type="domain" description="ABC transporter" evidence="8">
    <location>
        <begin position="69"/>
        <end position="303"/>
    </location>
</feature>
<keyword evidence="2" id="KW-0813">Transport</keyword>
<dbReference type="GO" id="GO:0016887">
    <property type="term" value="F:ATP hydrolysis activity"/>
    <property type="evidence" value="ECO:0007669"/>
    <property type="project" value="InterPro"/>
</dbReference>
<keyword evidence="5 9" id="KW-0067">ATP-binding</keyword>
<dbReference type="InterPro" id="IPR017871">
    <property type="entry name" value="ABC_transporter-like_CS"/>
</dbReference>
<dbReference type="GO" id="GO:0005737">
    <property type="term" value="C:cytoplasm"/>
    <property type="evidence" value="ECO:0007669"/>
    <property type="project" value="UniProtKB-ARBA"/>
</dbReference>
<evidence type="ECO:0000313" key="9">
    <source>
        <dbReference type="EMBL" id="MBE6059995.1"/>
    </source>
</evidence>
<keyword evidence="7" id="KW-0472">Membrane</keyword>
<keyword evidence="3" id="KW-0812">Transmembrane</keyword>
<dbReference type="InterPro" id="IPR027417">
    <property type="entry name" value="P-loop_NTPase"/>
</dbReference>
<dbReference type="Gene3D" id="3.40.50.300">
    <property type="entry name" value="P-loop containing nucleotide triphosphate hydrolases"/>
    <property type="match status" value="1"/>
</dbReference>
<comment type="subcellular location">
    <subcellularLocation>
        <location evidence="1">Cell membrane</location>
        <topology evidence="1">Multi-pass membrane protein</topology>
    </subcellularLocation>
</comment>
<dbReference type="FunFam" id="3.40.50.300:FF:000604">
    <property type="entry name" value="ABC transporter B family member 28"/>
    <property type="match status" value="1"/>
</dbReference>
<keyword evidence="4" id="KW-0547">Nucleotide-binding</keyword>
<dbReference type="PANTHER" id="PTHR43394:SF1">
    <property type="entry name" value="ATP-BINDING CASSETTE SUB-FAMILY B MEMBER 10, MITOCHONDRIAL"/>
    <property type="match status" value="1"/>
</dbReference>
<dbReference type="GO" id="GO:0005886">
    <property type="term" value="C:plasma membrane"/>
    <property type="evidence" value="ECO:0007669"/>
    <property type="project" value="UniProtKB-SubCell"/>
</dbReference>
<accession>A0A927WB54</accession>
<reference evidence="9" key="1">
    <citation type="submission" date="2019-04" db="EMBL/GenBank/DDBJ databases">
        <title>Evolution of Biomass-Degrading Anaerobic Consortia Revealed by Metagenomics.</title>
        <authorList>
            <person name="Peng X."/>
        </authorList>
    </citation>
    <scope>NUCLEOTIDE SEQUENCE</scope>
    <source>
        <strain evidence="9">SIG254</strain>
    </source>
</reference>
<evidence type="ECO:0000256" key="5">
    <source>
        <dbReference type="ARBA" id="ARBA00022840"/>
    </source>
</evidence>
<evidence type="ECO:0000256" key="7">
    <source>
        <dbReference type="ARBA" id="ARBA00023136"/>
    </source>
</evidence>
<dbReference type="Pfam" id="PF00005">
    <property type="entry name" value="ABC_tran"/>
    <property type="match status" value="1"/>
</dbReference>
<dbReference type="InterPro" id="IPR003439">
    <property type="entry name" value="ABC_transporter-like_ATP-bd"/>
</dbReference>
<evidence type="ECO:0000256" key="6">
    <source>
        <dbReference type="ARBA" id="ARBA00022989"/>
    </source>
</evidence>
<feature type="non-terminal residue" evidence="9">
    <location>
        <position position="1"/>
    </location>
</feature>
<dbReference type="PANTHER" id="PTHR43394">
    <property type="entry name" value="ATP-DEPENDENT PERMEASE MDL1, MITOCHONDRIAL"/>
    <property type="match status" value="1"/>
</dbReference>
<proteinExistence type="predicted"/>
<dbReference type="EMBL" id="SVCM01000082">
    <property type="protein sequence ID" value="MBE6059995.1"/>
    <property type="molecule type" value="Genomic_DNA"/>
</dbReference>
<comment type="caution">
    <text evidence="9">The sequence shown here is derived from an EMBL/GenBank/DDBJ whole genome shotgun (WGS) entry which is preliminary data.</text>
</comment>
<evidence type="ECO:0000256" key="2">
    <source>
        <dbReference type="ARBA" id="ARBA00022448"/>
    </source>
</evidence>
<protein>
    <submittedName>
        <fullName evidence="9">ABC transporter ATP-binding protein</fullName>
    </submittedName>
</protein>
<dbReference type="AlphaFoldDB" id="A0A927WB54"/>
<dbReference type="Gene3D" id="1.20.1560.10">
    <property type="entry name" value="ABC transporter type 1, transmembrane domain"/>
    <property type="match status" value="1"/>
</dbReference>
<dbReference type="PROSITE" id="PS00211">
    <property type="entry name" value="ABC_TRANSPORTER_1"/>
    <property type="match status" value="1"/>
</dbReference>
<dbReference type="InterPro" id="IPR039421">
    <property type="entry name" value="Type_1_exporter"/>
</dbReference>
<dbReference type="Proteomes" id="UP000768462">
    <property type="component" value="Unassembled WGS sequence"/>
</dbReference>